<evidence type="ECO:0000313" key="1">
    <source>
        <dbReference type="EMBL" id="GIX69830.1"/>
    </source>
</evidence>
<accession>A0AAV4MDA2</accession>
<reference evidence="1 2" key="1">
    <citation type="submission" date="2021-06" db="EMBL/GenBank/DDBJ databases">
        <title>Caerostris extrusa draft genome.</title>
        <authorList>
            <person name="Kono N."/>
            <person name="Arakawa K."/>
        </authorList>
    </citation>
    <scope>NUCLEOTIDE SEQUENCE [LARGE SCALE GENOMIC DNA]</scope>
</reference>
<evidence type="ECO:0000313" key="2">
    <source>
        <dbReference type="Proteomes" id="UP001054945"/>
    </source>
</evidence>
<organism evidence="1 2">
    <name type="scientific">Caerostris extrusa</name>
    <name type="common">Bark spider</name>
    <name type="synonym">Caerostris bankana</name>
    <dbReference type="NCBI Taxonomy" id="172846"/>
    <lineage>
        <taxon>Eukaryota</taxon>
        <taxon>Metazoa</taxon>
        <taxon>Ecdysozoa</taxon>
        <taxon>Arthropoda</taxon>
        <taxon>Chelicerata</taxon>
        <taxon>Arachnida</taxon>
        <taxon>Araneae</taxon>
        <taxon>Araneomorphae</taxon>
        <taxon>Entelegynae</taxon>
        <taxon>Araneoidea</taxon>
        <taxon>Araneidae</taxon>
        <taxon>Caerostris</taxon>
    </lineage>
</organism>
<dbReference type="EMBL" id="BPLR01002089">
    <property type="protein sequence ID" value="GIX69830.1"/>
    <property type="molecule type" value="Genomic_DNA"/>
</dbReference>
<protein>
    <submittedName>
        <fullName evidence="1">Uncharacterized protein</fullName>
    </submittedName>
</protein>
<keyword evidence="2" id="KW-1185">Reference proteome</keyword>
<dbReference type="AlphaFoldDB" id="A0AAV4MDA2"/>
<comment type="caution">
    <text evidence="1">The sequence shown here is derived from an EMBL/GenBank/DDBJ whole genome shotgun (WGS) entry which is preliminary data.</text>
</comment>
<dbReference type="Proteomes" id="UP001054945">
    <property type="component" value="Unassembled WGS sequence"/>
</dbReference>
<name>A0AAV4MDA2_CAEEX</name>
<proteinExistence type="predicted"/>
<gene>
    <name evidence="1" type="ORF">CEXT_57351</name>
</gene>
<sequence>MSIPSRSFSMKEKLFPSKRALEENLLSFLLEKEAVGIHTWGDNKIWWGDLFKMGGKVKGIKAESELITHGKGVNLFQMAMSNCLSVLCQPLHPSEERLGQE</sequence>